<dbReference type="SUPFAM" id="SSF55874">
    <property type="entry name" value="ATPase domain of HSP90 chaperone/DNA topoisomerase II/histidine kinase"/>
    <property type="match status" value="1"/>
</dbReference>
<dbReference type="PROSITE" id="PS50112">
    <property type="entry name" value="PAS"/>
    <property type="match status" value="1"/>
</dbReference>
<dbReference type="InterPro" id="IPR003018">
    <property type="entry name" value="GAF"/>
</dbReference>
<dbReference type="InterPro" id="IPR035965">
    <property type="entry name" value="PAS-like_dom_sf"/>
</dbReference>
<dbReference type="EC" id="2.7.13.3" evidence="2"/>
<evidence type="ECO:0000259" key="11">
    <source>
        <dbReference type="PROSITE" id="PS50109"/>
    </source>
</evidence>
<dbReference type="EMBL" id="CP001110">
    <property type="protein sequence ID" value="ACF43474.1"/>
    <property type="molecule type" value="Genomic_DNA"/>
</dbReference>
<feature type="coiled-coil region" evidence="10">
    <location>
        <begin position="436"/>
        <end position="463"/>
    </location>
</feature>
<protein>
    <recommendedName>
        <fullName evidence="2">histidine kinase</fullName>
        <ecNumber evidence="2">2.7.13.3</ecNumber>
    </recommendedName>
</protein>
<evidence type="ECO:0000256" key="2">
    <source>
        <dbReference type="ARBA" id="ARBA00012438"/>
    </source>
</evidence>
<organism evidence="15 16">
    <name type="scientific">Pelodictyon phaeoclathratiforme (strain DSM 5477 / BU-1)</name>
    <dbReference type="NCBI Taxonomy" id="324925"/>
    <lineage>
        <taxon>Bacteria</taxon>
        <taxon>Pseudomonadati</taxon>
        <taxon>Chlorobiota</taxon>
        <taxon>Chlorobiia</taxon>
        <taxon>Chlorobiales</taxon>
        <taxon>Chlorobiaceae</taxon>
        <taxon>Chlorobium/Pelodictyon group</taxon>
        <taxon>Pelodictyon</taxon>
    </lineage>
</organism>
<feature type="domain" description="Histidine kinase" evidence="11">
    <location>
        <begin position="758"/>
        <end position="983"/>
    </location>
</feature>
<keyword evidence="3 9" id="KW-0597">Phosphoprotein</keyword>
<dbReference type="InterPro" id="IPR013656">
    <property type="entry name" value="PAS_4"/>
</dbReference>
<dbReference type="GO" id="GO:0000155">
    <property type="term" value="F:phosphorelay sensor kinase activity"/>
    <property type="evidence" value="ECO:0007669"/>
    <property type="project" value="InterPro"/>
</dbReference>
<evidence type="ECO:0000259" key="14">
    <source>
        <dbReference type="PROSITE" id="PS50113"/>
    </source>
</evidence>
<feature type="modified residue" description="4-aspartylphosphate" evidence="9">
    <location>
        <position position="1056"/>
    </location>
</feature>
<evidence type="ECO:0000259" key="12">
    <source>
        <dbReference type="PROSITE" id="PS50110"/>
    </source>
</evidence>
<sequence>MLQDKYDKNADEAHASMVHGNIDLSLLDIFPDICLLIDKNGLIVSSNIRFAARFRRRPEECLGLNVFDLLSHDLLIPETAELRRHKLEEVICTGRQLTFEDEHDGRSYRHTIYPLRSLAGDIQNMFIVAQDITDLKRSELAGENEQAFRKAVIDVIPGIFYLLDTEVRLSGWNAYLRDDIMGKSESEMAGINALESIHPDDWLTIQSKMQNVLIDGVEERAEIRALRQGGPEIVWFLMTAKKIVLNGTPFLIGMGIDITERKKAESELQNLNRSLLAISNCNQVLLHAHDETELLSAICRIVVEIGGYRMAWVGYAEDDPSKSVRPVAQAGFEEGYLDMLMISWADVERGRGPVGTTIRTGQPCSVCNVLSDQQFLPWRIEAMARGYASVLSLPLKSDNKTFGALAIYSIVPDAFNAGEMTLLTALADNLAYGISMLRTRRAQEAAEEALRQSEARYRSLFQNYHTVMLISDPENGMIVDANPAAISFYGWELNELCRKKISQITVSTPQEVTSEMEGGCNEESNPFHFRHCRSDGSVRDVEVFSAPVEIQGKMLLYSVVHDVTVRLRHESLILFRQRLLQMAESHSVEELLRLTLDEAERGTGSKIGFYHFFGENDATSLQVCSTNVYKNMQGGVQQFTHPYVKGEELWADVLHGQSAVITNEYKRDERQNNLPGSHPEIKRTLVVPVLQGEKIVGFFWVGNKPEAYIDDDIHLVRTIADSAWDIVSRKLAEQAQQEMQSALTQLQKMELVGQLAGGIAHDFNNMLAVIIGNIEMAMDQEAAYEEPLPFNLKNILNAATRSAHLTRQLLAFARKQPVMPLVLELNTMVETMLSVLRRLIGENITIVWIPDTHRCLVKVDPSQIDQILVNLCINARDAIAGIGKITIQIGRLCEKKTLVPPLHPCKIVGDYVTLSVRDNGCGIEKEHLPHIFEPFFTTKEPGKGTGLGLSTVYGIVKQNNGCLDYKSEPGKGSTFKIHLPRYQEGYGDIEEDEPAPPEGKQGKGTILLVENEHDILILCRAALEEAGYTTLSAETPREAIRLARQYNGEVDMLLTDVVMPDMNGCDLAKELQSIIPDLKTLFMSGYSSDVISRHEMLVERVNFIQKPFSLKLLTTMVHNLLNHANP</sequence>
<gene>
    <name evidence="15" type="ordered locus">Ppha_1202</name>
</gene>
<dbReference type="SUPFAM" id="SSF52172">
    <property type="entry name" value="CheY-like"/>
    <property type="match status" value="1"/>
</dbReference>
<evidence type="ECO:0000256" key="1">
    <source>
        <dbReference type="ARBA" id="ARBA00000085"/>
    </source>
</evidence>
<feature type="domain" description="PAC" evidence="14">
    <location>
        <begin position="219"/>
        <end position="270"/>
    </location>
</feature>
<comment type="catalytic activity">
    <reaction evidence="1">
        <text>ATP + protein L-histidine = ADP + protein N-phospho-L-histidine.</text>
        <dbReference type="EC" id="2.7.13.3"/>
    </reaction>
</comment>
<reference evidence="15 16" key="1">
    <citation type="submission" date="2008-06" db="EMBL/GenBank/DDBJ databases">
        <title>Complete sequence of Pelodictyon phaeoclathratiforme BU-1.</title>
        <authorList>
            <consortium name="US DOE Joint Genome Institute"/>
            <person name="Lucas S."/>
            <person name="Copeland A."/>
            <person name="Lapidus A."/>
            <person name="Glavina del Rio T."/>
            <person name="Dalin E."/>
            <person name="Tice H."/>
            <person name="Bruce D."/>
            <person name="Goodwin L."/>
            <person name="Pitluck S."/>
            <person name="Schmutz J."/>
            <person name="Larimer F."/>
            <person name="Land M."/>
            <person name="Hauser L."/>
            <person name="Kyrpides N."/>
            <person name="Mikhailova N."/>
            <person name="Liu Z."/>
            <person name="Li T."/>
            <person name="Zhao F."/>
            <person name="Overmann J."/>
            <person name="Bryant D.A."/>
            <person name="Richardson P."/>
        </authorList>
    </citation>
    <scope>NUCLEOTIDE SEQUENCE [LARGE SCALE GENOMIC DNA]</scope>
    <source>
        <strain evidence="16">DSM 5477 / BU-1</strain>
    </source>
</reference>
<dbReference type="PANTHER" id="PTHR43065">
    <property type="entry name" value="SENSOR HISTIDINE KINASE"/>
    <property type="match status" value="1"/>
</dbReference>
<dbReference type="SMART" id="SM00091">
    <property type="entry name" value="PAS"/>
    <property type="match status" value="3"/>
</dbReference>
<accession>B4SGR1</accession>
<dbReference type="Gene3D" id="3.30.450.20">
    <property type="entry name" value="PAS domain"/>
    <property type="match status" value="3"/>
</dbReference>
<dbReference type="InterPro" id="IPR000700">
    <property type="entry name" value="PAS-assoc_C"/>
</dbReference>
<dbReference type="InterPro" id="IPR001610">
    <property type="entry name" value="PAC"/>
</dbReference>
<dbReference type="GO" id="GO:0005524">
    <property type="term" value="F:ATP binding"/>
    <property type="evidence" value="ECO:0007669"/>
    <property type="project" value="UniProtKB-KW"/>
</dbReference>
<evidence type="ECO:0000256" key="10">
    <source>
        <dbReference type="SAM" id="Coils"/>
    </source>
</evidence>
<keyword evidence="6 15" id="KW-0418">Kinase</keyword>
<evidence type="ECO:0000256" key="4">
    <source>
        <dbReference type="ARBA" id="ARBA00022679"/>
    </source>
</evidence>
<evidence type="ECO:0000313" key="16">
    <source>
        <dbReference type="Proteomes" id="UP000002724"/>
    </source>
</evidence>
<dbReference type="Gene3D" id="1.10.287.130">
    <property type="match status" value="1"/>
</dbReference>
<dbReference type="NCBIfam" id="TIGR00229">
    <property type="entry name" value="sensory_box"/>
    <property type="match status" value="3"/>
</dbReference>
<dbReference type="InterPro" id="IPR003594">
    <property type="entry name" value="HATPase_dom"/>
</dbReference>
<dbReference type="STRING" id="324925.Ppha_1202"/>
<keyword evidence="8" id="KW-0902">Two-component regulatory system</keyword>
<dbReference type="InterPro" id="IPR011006">
    <property type="entry name" value="CheY-like_superfamily"/>
</dbReference>
<proteinExistence type="predicted"/>
<evidence type="ECO:0000256" key="9">
    <source>
        <dbReference type="PROSITE-ProRule" id="PRU00169"/>
    </source>
</evidence>
<dbReference type="RefSeq" id="WP_012507966.1">
    <property type="nucleotide sequence ID" value="NC_011060.1"/>
</dbReference>
<dbReference type="InterPro" id="IPR001789">
    <property type="entry name" value="Sig_transdc_resp-reg_receiver"/>
</dbReference>
<dbReference type="eggNOG" id="COG2204">
    <property type="taxonomic scope" value="Bacteria"/>
</dbReference>
<dbReference type="Pfam" id="PF00989">
    <property type="entry name" value="PAS"/>
    <property type="match status" value="1"/>
</dbReference>
<feature type="domain" description="Response regulatory" evidence="12">
    <location>
        <begin position="1005"/>
        <end position="1121"/>
    </location>
</feature>
<dbReference type="eggNOG" id="COG2203">
    <property type="taxonomic scope" value="Bacteria"/>
</dbReference>
<dbReference type="InterPro" id="IPR036890">
    <property type="entry name" value="HATPase_C_sf"/>
</dbReference>
<dbReference type="InterPro" id="IPR000014">
    <property type="entry name" value="PAS"/>
</dbReference>
<dbReference type="InterPro" id="IPR029016">
    <property type="entry name" value="GAF-like_dom_sf"/>
</dbReference>
<dbReference type="KEGG" id="pph:Ppha_1202"/>
<keyword evidence="4" id="KW-0808">Transferase</keyword>
<evidence type="ECO:0000256" key="3">
    <source>
        <dbReference type="ARBA" id="ARBA00022553"/>
    </source>
</evidence>
<dbReference type="OrthoDB" id="9783713at2"/>
<keyword evidence="16" id="KW-1185">Reference proteome</keyword>
<dbReference type="CDD" id="cd00082">
    <property type="entry name" value="HisKA"/>
    <property type="match status" value="1"/>
</dbReference>
<dbReference type="InterPro" id="IPR004358">
    <property type="entry name" value="Sig_transdc_His_kin-like_C"/>
</dbReference>
<dbReference type="PROSITE" id="PS50109">
    <property type="entry name" value="HIS_KIN"/>
    <property type="match status" value="1"/>
</dbReference>
<dbReference type="GO" id="GO:0006355">
    <property type="term" value="P:regulation of DNA-templated transcription"/>
    <property type="evidence" value="ECO:0007669"/>
    <property type="project" value="InterPro"/>
</dbReference>
<dbReference type="Pfam" id="PF00072">
    <property type="entry name" value="Response_reg"/>
    <property type="match status" value="1"/>
</dbReference>
<dbReference type="InterPro" id="IPR003661">
    <property type="entry name" value="HisK_dim/P_dom"/>
</dbReference>
<dbReference type="Gene3D" id="3.30.565.10">
    <property type="entry name" value="Histidine kinase-like ATPase, C-terminal domain"/>
    <property type="match status" value="1"/>
</dbReference>
<dbReference type="SMART" id="SM00448">
    <property type="entry name" value="REC"/>
    <property type="match status" value="1"/>
</dbReference>
<dbReference type="SUPFAM" id="SSF55785">
    <property type="entry name" value="PYP-like sensor domain (PAS domain)"/>
    <property type="match status" value="3"/>
</dbReference>
<dbReference type="Pfam" id="PF02518">
    <property type="entry name" value="HATPase_c"/>
    <property type="match status" value="1"/>
</dbReference>
<dbReference type="Pfam" id="PF13185">
    <property type="entry name" value="GAF_2"/>
    <property type="match status" value="2"/>
</dbReference>
<dbReference type="Proteomes" id="UP000002724">
    <property type="component" value="Chromosome"/>
</dbReference>
<dbReference type="SMART" id="SM00387">
    <property type="entry name" value="HATPase_c"/>
    <property type="match status" value="1"/>
</dbReference>
<evidence type="ECO:0000256" key="7">
    <source>
        <dbReference type="ARBA" id="ARBA00022840"/>
    </source>
</evidence>
<keyword evidence="10" id="KW-0175">Coiled coil</keyword>
<evidence type="ECO:0000256" key="5">
    <source>
        <dbReference type="ARBA" id="ARBA00022741"/>
    </source>
</evidence>
<dbReference type="InterPro" id="IPR005467">
    <property type="entry name" value="His_kinase_dom"/>
</dbReference>
<feature type="domain" description="PAS" evidence="13">
    <location>
        <begin position="453"/>
        <end position="496"/>
    </location>
</feature>
<dbReference type="HOGENOM" id="CLU_000445_114_51_10"/>
<name>B4SGR1_PELPB</name>
<dbReference type="Gene3D" id="3.30.450.40">
    <property type="match status" value="2"/>
</dbReference>
<evidence type="ECO:0000256" key="8">
    <source>
        <dbReference type="ARBA" id="ARBA00023012"/>
    </source>
</evidence>
<evidence type="ECO:0000256" key="6">
    <source>
        <dbReference type="ARBA" id="ARBA00022777"/>
    </source>
</evidence>
<dbReference type="eggNOG" id="COG4191">
    <property type="taxonomic scope" value="Bacteria"/>
</dbReference>
<dbReference type="InterPro" id="IPR036097">
    <property type="entry name" value="HisK_dim/P_sf"/>
</dbReference>
<dbReference type="AlphaFoldDB" id="B4SGR1"/>
<dbReference type="InterPro" id="IPR013767">
    <property type="entry name" value="PAS_fold"/>
</dbReference>
<dbReference type="SUPFAM" id="SSF47384">
    <property type="entry name" value="Homodimeric domain of signal transducing histidine kinase"/>
    <property type="match status" value="1"/>
</dbReference>
<dbReference type="PANTHER" id="PTHR43065:SF42">
    <property type="entry name" value="TWO-COMPONENT SENSOR PPRA"/>
    <property type="match status" value="1"/>
</dbReference>
<keyword evidence="5" id="KW-0547">Nucleotide-binding</keyword>
<dbReference type="PROSITE" id="PS50113">
    <property type="entry name" value="PAC"/>
    <property type="match status" value="1"/>
</dbReference>
<dbReference type="PRINTS" id="PR00344">
    <property type="entry name" value="BCTRLSENSOR"/>
</dbReference>
<dbReference type="Pfam" id="PF08448">
    <property type="entry name" value="PAS_4"/>
    <property type="match status" value="1"/>
</dbReference>
<dbReference type="SUPFAM" id="SSF55781">
    <property type="entry name" value="GAF domain-like"/>
    <property type="match status" value="2"/>
</dbReference>
<dbReference type="Pfam" id="PF00512">
    <property type="entry name" value="HisKA"/>
    <property type="match status" value="1"/>
</dbReference>
<evidence type="ECO:0000259" key="13">
    <source>
        <dbReference type="PROSITE" id="PS50112"/>
    </source>
</evidence>
<keyword evidence="7" id="KW-0067">ATP-binding</keyword>
<dbReference type="SMART" id="SM00065">
    <property type="entry name" value="GAF"/>
    <property type="match status" value="2"/>
</dbReference>
<dbReference type="SMART" id="SM00086">
    <property type="entry name" value="PAC"/>
    <property type="match status" value="3"/>
</dbReference>
<dbReference type="PROSITE" id="PS50110">
    <property type="entry name" value="RESPONSE_REGULATORY"/>
    <property type="match status" value="1"/>
</dbReference>
<evidence type="ECO:0000313" key="15">
    <source>
        <dbReference type="EMBL" id="ACF43474.1"/>
    </source>
</evidence>
<dbReference type="CDD" id="cd00130">
    <property type="entry name" value="PAS"/>
    <property type="match status" value="2"/>
</dbReference>
<dbReference type="Gene3D" id="3.40.50.2300">
    <property type="match status" value="1"/>
</dbReference>
<dbReference type="SMART" id="SM00388">
    <property type="entry name" value="HisKA"/>
    <property type="match status" value="1"/>
</dbReference>